<dbReference type="Proteomes" id="UP000176409">
    <property type="component" value="Unassembled WGS sequence"/>
</dbReference>
<protein>
    <submittedName>
        <fullName evidence="2">Uncharacterized protein</fullName>
    </submittedName>
</protein>
<organism evidence="2 3">
    <name type="scientific">Candidatus Gottesmanbacteria bacterium RIFCSPLOWO2_01_FULL_49_10</name>
    <dbReference type="NCBI Taxonomy" id="1798396"/>
    <lineage>
        <taxon>Bacteria</taxon>
        <taxon>Candidatus Gottesmaniibacteriota</taxon>
    </lineage>
</organism>
<name>A0A1F6AZP7_9BACT</name>
<gene>
    <name evidence="2" type="ORF">A2973_04595</name>
</gene>
<dbReference type="EMBL" id="MFJZ01000029">
    <property type="protein sequence ID" value="OGG30154.1"/>
    <property type="molecule type" value="Genomic_DNA"/>
</dbReference>
<evidence type="ECO:0000313" key="3">
    <source>
        <dbReference type="Proteomes" id="UP000176409"/>
    </source>
</evidence>
<reference evidence="2 3" key="1">
    <citation type="journal article" date="2016" name="Nat. Commun.">
        <title>Thousands of microbial genomes shed light on interconnected biogeochemical processes in an aquifer system.</title>
        <authorList>
            <person name="Anantharaman K."/>
            <person name="Brown C.T."/>
            <person name="Hug L.A."/>
            <person name="Sharon I."/>
            <person name="Castelle C.J."/>
            <person name="Probst A.J."/>
            <person name="Thomas B.C."/>
            <person name="Singh A."/>
            <person name="Wilkins M.J."/>
            <person name="Karaoz U."/>
            <person name="Brodie E.L."/>
            <person name="Williams K.H."/>
            <person name="Hubbard S.S."/>
            <person name="Banfield J.F."/>
        </authorList>
    </citation>
    <scope>NUCLEOTIDE SEQUENCE [LARGE SCALE GENOMIC DNA]</scope>
</reference>
<comment type="caution">
    <text evidence="2">The sequence shown here is derived from an EMBL/GenBank/DDBJ whole genome shotgun (WGS) entry which is preliminary data.</text>
</comment>
<accession>A0A1F6AZP7</accession>
<evidence type="ECO:0000256" key="1">
    <source>
        <dbReference type="SAM" id="MobiDB-lite"/>
    </source>
</evidence>
<feature type="region of interest" description="Disordered" evidence="1">
    <location>
        <begin position="65"/>
        <end position="98"/>
    </location>
</feature>
<proteinExistence type="predicted"/>
<dbReference type="AlphaFoldDB" id="A0A1F6AZP7"/>
<sequence length="98" mass="10754">MGAVEIIPHIRGDEKEPTPFVEVIIDVGKPSSAEDFERRLRAAVIIDDDAVVSKDKKRKARLFNERVAGTSKQKRGLHENGTGYASDEAPLVKGGRRG</sequence>
<evidence type="ECO:0000313" key="2">
    <source>
        <dbReference type="EMBL" id="OGG30154.1"/>
    </source>
</evidence>